<evidence type="ECO:0000313" key="9">
    <source>
        <dbReference type="EMBL" id="NPE13019.1"/>
    </source>
</evidence>
<keyword evidence="10" id="KW-1185">Reference proteome</keyword>
<dbReference type="Gene3D" id="3.20.20.70">
    <property type="entry name" value="Aldolase class I"/>
    <property type="match status" value="1"/>
</dbReference>
<dbReference type="RefSeq" id="WP_172173969.1">
    <property type="nucleotide sequence ID" value="NZ_CASGIA010000003.1"/>
</dbReference>
<keyword evidence="5" id="KW-0408">Iron</keyword>
<organism evidence="9 10">
    <name type="scientific">Xylanibacter rodentium</name>
    <dbReference type="NCBI Taxonomy" id="2736289"/>
    <lineage>
        <taxon>Bacteria</taxon>
        <taxon>Pseudomonadati</taxon>
        <taxon>Bacteroidota</taxon>
        <taxon>Bacteroidia</taxon>
        <taxon>Bacteroidales</taxon>
        <taxon>Prevotellaceae</taxon>
        <taxon>Xylanibacter</taxon>
    </lineage>
</organism>
<dbReference type="GeneID" id="82156433"/>
<comment type="cofactor">
    <cofactor evidence="1">
        <name>[4Fe-4S] cluster</name>
        <dbReference type="ChEBI" id="CHEBI:49883"/>
    </cofactor>
</comment>
<dbReference type="PROSITE" id="PS51918">
    <property type="entry name" value="RADICAL_SAM"/>
    <property type="match status" value="1"/>
</dbReference>
<feature type="domain" description="Radical SAM core" evidence="8">
    <location>
        <begin position="11"/>
        <end position="230"/>
    </location>
</feature>
<evidence type="ECO:0000256" key="2">
    <source>
        <dbReference type="ARBA" id="ARBA00022485"/>
    </source>
</evidence>
<dbReference type="SFLD" id="SFLDS00029">
    <property type="entry name" value="Radical_SAM"/>
    <property type="match status" value="1"/>
</dbReference>
<accession>A0ABX2AQN5</accession>
<evidence type="ECO:0000259" key="8">
    <source>
        <dbReference type="PROSITE" id="PS51918"/>
    </source>
</evidence>
<dbReference type="Proteomes" id="UP001193734">
    <property type="component" value="Unassembled WGS sequence"/>
</dbReference>
<dbReference type="InterPro" id="IPR007197">
    <property type="entry name" value="rSAM"/>
</dbReference>
<protein>
    <submittedName>
        <fullName evidence="9">4Fe-4S cluster-binding domain-containing protein</fullName>
    </submittedName>
</protein>
<evidence type="ECO:0000256" key="3">
    <source>
        <dbReference type="ARBA" id="ARBA00022691"/>
    </source>
</evidence>
<dbReference type="PROSITE" id="PS01305">
    <property type="entry name" value="MOAA_NIFB_PQQE"/>
    <property type="match status" value="1"/>
</dbReference>
<reference evidence="9 10" key="1">
    <citation type="submission" date="2020-05" db="EMBL/GenBank/DDBJ databases">
        <title>Distinct polysaccharide utilization as determinants for interspecies competition between intestinal Prevotella spp.</title>
        <authorList>
            <person name="Galvez E.J.C."/>
            <person name="Iljazovic A."/>
            <person name="Strowig T."/>
        </authorList>
    </citation>
    <scope>NUCLEOTIDE SEQUENCE [LARGE SCALE GENOMIC DNA]</scope>
    <source>
        <strain evidence="9 10">PROD</strain>
    </source>
</reference>
<evidence type="ECO:0000256" key="5">
    <source>
        <dbReference type="ARBA" id="ARBA00023004"/>
    </source>
</evidence>
<evidence type="ECO:0000256" key="4">
    <source>
        <dbReference type="ARBA" id="ARBA00022723"/>
    </source>
</evidence>
<keyword evidence="3" id="KW-0949">S-adenosyl-L-methionine</keyword>
<evidence type="ECO:0000313" key="10">
    <source>
        <dbReference type="Proteomes" id="UP001193734"/>
    </source>
</evidence>
<name>A0ABX2AQN5_9BACT</name>
<proteinExistence type="inferred from homology"/>
<dbReference type="SUPFAM" id="SSF102114">
    <property type="entry name" value="Radical SAM enzymes"/>
    <property type="match status" value="1"/>
</dbReference>
<dbReference type="Pfam" id="PF04055">
    <property type="entry name" value="Radical_SAM"/>
    <property type="match status" value="1"/>
</dbReference>
<dbReference type="PANTHER" id="PTHR43273">
    <property type="entry name" value="ANAEROBIC SULFATASE-MATURATING ENZYME HOMOLOG ASLB-RELATED"/>
    <property type="match status" value="1"/>
</dbReference>
<keyword evidence="2" id="KW-0004">4Fe-4S</keyword>
<evidence type="ECO:0000256" key="1">
    <source>
        <dbReference type="ARBA" id="ARBA00001966"/>
    </source>
</evidence>
<keyword evidence="6" id="KW-0411">Iron-sulfur</keyword>
<evidence type="ECO:0000256" key="7">
    <source>
        <dbReference type="ARBA" id="ARBA00023601"/>
    </source>
</evidence>
<gene>
    <name evidence="9" type="ORF">HPS55_01515</name>
</gene>
<dbReference type="CDD" id="cd01335">
    <property type="entry name" value="Radical_SAM"/>
    <property type="match status" value="1"/>
</dbReference>
<dbReference type="InterPro" id="IPR000385">
    <property type="entry name" value="MoaA_NifB_PqqE_Fe-S-bd_CS"/>
</dbReference>
<sequence length="396" mass="45309">MVKERTFKYDKFKRCTCTLYVTENCNLNCVYCYEHLKGKAVMSLDIAKKGIVSTFERAVSENIEYVEILFHGGEPFMAYKRIREICEWLWAREWPVNYICYATTNGTLIHGEIKEWLLKNKHRFCLGLSLDGTRDMHNRNRSNSYEKIDIAFFRDNWPVQGVKMTPSPGTLASLSDGIIHIHELGFCRNNCTFATGIDWDKDEHGNSVDYKKILQEQLMILAMYYLKHPDIIPVDLLNIKFIAVAAGKGGMTDKLCGAGSIMRCWTPDGQCLPCHLFYEVSKEKGEKLGEFDFSSPDRLSDERCRGCILETVCPTCYGGNYITYGDVSRRDPYTCVITKIRVLAGSWMIGHMLEKPCDYAALRDFDNDELAMIAKGVIMTQTFLEESGFIRELSNG</sequence>
<dbReference type="SFLD" id="SFLDG01067">
    <property type="entry name" value="SPASM/twitch_domain_containing"/>
    <property type="match status" value="1"/>
</dbReference>
<comment type="caution">
    <text evidence="9">The sequence shown here is derived from an EMBL/GenBank/DDBJ whole genome shotgun (WGS) entry which is preliminary data.</text>
</comment>
<dbReference type="InterPro" id="IPR058240">
    <property type="entry name" value="rSAM_sf"/>
</dbReference>
<keyword evidence="4" id="KW-0479">Metal-binding</keyword>
<dbReference type="InterPro" id="IPR013785">
    <property type="entry name" value="Aldolase_TIM"/>
</dbReference>
<evidence type="ECO:0000256" key="6">
    <source>
        <dbReference type="ARBA" id="ARBA00023014"/>
    </source>
</evidence>
<dbReference type="InterPro" id="IPR023867">
    <property type="entry name" value="Sulphatase_maturase_rSAM"/>
</dbReference>
<comment type="similarity">
    <text evidence="7">Belongs to the radical SAM superfamily. Anaerobic sulfatase-maturating enzyme family.</text>
</comment>
<dbReference type="EMBL" id="JABKKE010000001">
    <property type="protein sequence ID" value="NPE13019.1"/>
    <property type="molecule type" value="Genomic_DNA"/>
</dbReference>
<dbReference type="PANTHER" id="PTHR43273:SF3">
    <property type="entry name" value="ANAEROBIC SULFATASE-MATURATING ENZYME HOMOLOG ASLB-RELATED"/>
    <property type="match status" value="1"/>
</dbReference>